<accession>A0ABQ0JTX2</accession>
<name>A0ABQ0JTX2_9BACT</name>
<dbReference type="Proteomes" id="UP000032309">
    <property type="component" value="Unassembled WGS sequence"/>
</dbReference>
<evidence type="ECO:0000313" key="2">
    <source>
        <dbReference type="Proteomes" id="UP000032309"/>
    </source>
</evidence>
<proteinExistence type="predicted"/>
<reference evidence="2" key="1">
    <citation type="journal article" date="2015" name="Genome Announc.">
        <title>Draft Genome Sequence of an Anaerobic Ammonium-Oxidizing Bacterium, "Candidatus Brocadia sinica".</title>
        <authorList>
            <person name="Oshiki M."/>
            <person name="Shinyako-Hata K."/>
            <person name="Satoh H."/>
            <person name="Okabe S."/>
        </authorList>
    </citation>
    <scope>NUCLEOTIDE SEQUENCE [LARGE SCALE GENOMIC DNA]</scope>
    <source>
        <strain evidence="2">JPN1</strain>
    </source>
</reference>
<evidence type="ECO:0000313" key="1">
    <source>
        <dbReference type="EMBL" id="GAN32186.1"/>
    </source>
</evidence>
<dbReference type="EMBL" id="BAFN01000001">
    <property type="protein sequence ID" value="GAN32186.1"/>
    <property type="molecule type" value="Genomic_DNA"/>
</dbReference>
<dbReference type="RefSeq" id="WP_052562338.1">
    <property type="nucleotide sequence ID" value="NZ_BAFN01000001.1"/>
</dbReference>
<keyword evidence="2" id="KW-1185">Reference proteome</keyword>
<gene>
    <name evidence="1" type="ORF">BROSI_A0698</name>
</gene>
<organism evidence="1 2">
    <name type="scientific">Candidatus Brocadia sinica JPN1</name>
    <dbReference type="NCBI Taxonomy" id="1197129"/>
    <lineage>
        <taxon>Bacteria</taxon>
        <taxon>Pseudomonadati</taxon>
        <taxon>Planctomycetota</taxon>
        <taxon>Candidatus Brocadiia</taxon>
        <taxon>Candidatus Brocadiales</taxon>
        <taxon>Candidatus Brocadiaceae</taxon>
        <taxon>Candidatus Brocadia</taxon>
    </lineage>
</organism>
<sequence length="89" mass="10823">MRFRLNIKISFIYVQHVNGGYVYFKCNGYRRNAEGIWKQHEVRRREEKIAEAAQNPKRILTQWNRIWGVLDYGNNHKEELRRLFGNKEA</sequence>
<comment type="caution">
    <text evidence="1">The sequence shown here is derived from an EMBL/GenBank/DDBJ whole genome shotgun (WGS) entry which is preliminary data.</text>
</comment>
<protein>
    <submittedName>
        <fullName evidence="1">Uncharacterized protein</fullName>
    </submittedName>
</protein>